<feature type="compositionally biased region" description="Acidic residues" evidence="1">
    <location>
        <begin position="58"/>
        <end position="69"/>
    </location>
</feature>
<sequence length="505" mass="57547">MAGVLYCISPTGVHCVNVSVSRSDMSSWLTDRQKGEEGVIYVGVEYNNESAIEDLVDPADGSDAEEEDAPESKTTIPSAYGDIISPQQRGTFREGRQSPARLPGSIAVAGQTFGSASTSHSIVTRSRSHVFDHFQALDDITTLAPLASLQPRILEEFSRVSPLTYMRLSKAHFKEIIPTVYHTFHVTADFEKCLFGAHPMTETKRLGFLHIKHLFLGIDTGLCLHPFPEPFWNAKGFLLAIINLGKPDGYRYIFPNLKGVHVTQELLVESKNENEMGLHPLFWQALTEYITPPSCPINLHLVRDYNTHEIPHNIPDTALHRLATRNLAFHMYAMNGRAKRWKYYWTTFPHQIITFKVAGPRLPLLDQRVLSELAPILLRPDVPQDWRKKHPHSGLQIPIKKATVVLNNLVAEAYRRLAQIEQAERKRNKAQTVRIDRQRYVIKVLFHKTQLKGVEIRNHRVREGVTTYGLHRNLPRNMAAHRKRQEQTMEQGQEMETKKAKMSPD</sequence>
<dbReference type="GeneID" id="91990933"/>
<dbReference type="EMBL" id="ATAM02000007">
    <property type="protein sequence ID" value="KAL0247044.1"/>
    <property type="molecule type" value="Genomic_DNA"/>
</dbReference>
<name>A0ABR3BRU0_9TREE</name>
<reference evidence="2 3" key="2">
    <citation type="submission" date="2024-01" db="EMBL/GenBank/DDBJ databases">
        <title>Comparative genomics of Cryptococcus and Kwoniella reveals pathogenesis evolution and contrasting modes of karyotype evolution via chromosome fusion or intercentromeric recombination.</title>
        <authorList>
            <person name="Coelho M.A."/>
            <person name="David-Palma M."/>
            <person name="Shea T."/>
            <person name="Bowers K."/>
            <person name="Mcginley-Smith S."/>
            <person name="Mohammad A.W."/>
            <person name="Gnirke A."/>
            <person name="Yurkov A.M."/>
            <person name="Nowrousian M."/>
            <person name="Sun S."/>
            <person name="Cuomo C.A."/>
            <person name="Heitman J."/>
        </authorList>
    </citation>
    <scope>NUCLEOTIDE SEQUENCE [LARGE SCALE GENOMIC DNA]</scope>
    <source>
        <strain evidence="2 3">IND107</strain>
    </source>
</reference>
<dbReference type="InterPro" id="IPR022235">
    <property type="entry name" value="DUF3760"/>
</dbReference>
<evidence type="ECO:0000313" key="2">
    <source>
        <dbReference type="EMBL" id="KAL0247044.1"/>
    </source>
</evidence>
<dbReference type="Proteomes" id="UP000054399">
    <property type="component" value="Unassembled WGS sequence"/>
</dbReference>
<reference evidence="3" key="1">
    <citation type="submission" date="2015-01" db="EMBL/GenBank/DDBJ databases">
        <title>The Genome Sequence of Cryptococcus gattii MMRL2647.</title>
        <authorList>
            <consortium name="The Broad Institute Genomics Platform"/>
            <person name="Cuomo C."/>
            <person name="Litvintseva A."/>
            <person name="Chen Y."/>
            <person name="Heitman J."/>
            <person name="Sun S."/>
            <person name="Springer D."/>
            <person name="Dromer F."/>
            <person name="Young S."/>
            <person name="Zeng Q."/>
            <person name="Gargeya S."/>
            <person name="Abouelleil A."/>
            <person name="Alvarado L."/>
            <person name="Chapman S.B."/>
            <person name="Gainer-Dewar J."/>
            <person name="Goldberg J."/>
            <person name="Griggs A."/>
            <person name="Gujja S."/>
            <person name="Hansen M."/>
            <person name="Howarth C."/>
            <person name="Imamovic A."/>
            <person name="Larimer J."/>
            <person name="Murphy C."/>
            <person name="Naylor J."/>
            <person name="Pearson M."/>
            <person name="Priest M."/>
            <person name="Roberts A."/>
            <person name="Saif S."/>
            <person name="Shea T."/>
            <person name="Sykes S."/>
            <person name="Wortman J."/>
            <person name="Nusbaum C."/>
            <person name="Birren B."/>
        </authorList>
    </citation>
    <scope>NUCLEOTIDE SEQUENCE [LARGE SCALE GENOMIC DNA]</scope>
    <source>
        <strain evidence="3">IND107</strain>
    </source>
</reference>
<evidence type="ECO:0000313" key="3">
    <source>
        <dbReference type="Proteomes" id="UP000054399"/>
    </source>
</evidence>
<keyword evidence="3" id="KW-1185">Reference proteome</keyword>
<dbReference type="RefSeq" id="XP_066613005.1">
    <property type="nucleotide sequence ID" value="XM_066758557.1"/>
</dbReference>
<feature type="region of interest" description="Disordered" evidence="1">
    <location>
        <begin position="480"/>
        <end position="505"/>
    </location>
</feature>
<feature type="region of interest" description="Disordered" evidence="1">
    <location>
        <begin position="58"/>
        <end position="80"/>
    </location>
</feature>
<protein>
    <submittedName>
        <fullName evidence="2">Uncharacterized protein</fullName>
    </submittedName>
</protein>
<evidence type="ECO:0000256" key="1">
    <source>
        <dbReference type="SAM" id="MobiDB-lite"/>
    </source>
</evidence>
<comment type="caution">
    <text evidence="2">The sequence shown here is derived from an EMBL/GenBank/DDBJ whole genome shotgun (WGS) entry which is preliminary data.</text>
</comment>
<organism evidence="2 3">
    <name type="scientific">Cryptococcus tetragattii IND107</name>
    <dbReference type="NCBI Taxonomy" id="1296105"/>
    <lineage>
        <taxon>Eukaryota</taxon>
        <taxon>Fungi</taxon>
        <taxon>Dikarya</taxon>
        <taxon>Basidiomycota</taxon>
        <taxon>Agaricomycotina</taxon>
        <taxon>Tremellomycetes</taxon>
        <taxon>Tremellales</taxon>
        <taxon>Cryptococcaceae</taxon>
        <taxon>Cryptococcus</taxon>
        <taxon>Cryptococcus gattii species complex</taxon>
    </lineage>
</organism>
<accession>A0ABR3BRU0</accession>
<gene>
    <name evidence="2" type="ORF">I308_104077</name>
</gene>
<feature type="compositionally biased region" description="Basic and acidic residues" evidence="1">
    <location>
        <begin position="495"/>
        <end position="505"/>
    </location>
</feature>
<proteinExistence type="predicted"/>
<dbReference type="Pfam" id="PF12586">
    <property type="entry name" value="DUF3760"/>
    <property type="match status" value="1"/>
</dbReference>